<evidence type="ECO:0000259" key="1">
    <source>
        <dbReference type="Pfam" id="PF04126"/>
    </source>
</evidence>
<reference evidence="2" key="2">
    <citation type="journal article" date="2020" name="mSystems">
        <title>Genome- and Community-Level Interaction Insights into Carbon Utilization and Element Cycling Functions of Hydrothermarchaeota in Hydrothermal Sediment.</title>
        <authorList>
            <person name="Zhou Z."/>
            <person name="Liu Y."/>
            <person name="Xu W."/>
            <person name="Pan J."/>
            <person name="Luo Z.H."/>
            <person name="Li M."/>
        </authorList>
    </citation>
    <scope>NUCLEOTIDE SEQUENCE [LARGE SCALE GENOMIC DNA]</scope>
    <source>
        <strain evidence="2">HyVt-386</strain>
    </source>
</reference>
<evidence type="ECO:0000313" key="3">
    <source>
        <dbReference type="EMBL" id="OFV66294.1"/>
    </source>
</evidence>
<feature type="domain" description="Cyclophilin TM1367-like" evidence="1">
    <location>
        <begin position="7"/>
        <end position="59"/>
    </location>
</feature>
<dbReference type="STRING" id="1839936.SBU_000836"/>
<comment type="caution">
    <text evidence="3">The sequence shown here is derived from an EMBL/GenBank/DDBJ whole genome shotgun (WGS) entry which is preliminary data.</text>
</comment>
<proteinExistence type="predicted"/>
<dbReference type="SUPFAM" id="SSF50891">
    <property type="entry name" value="Cyclophilin-like"/>
    <property type="match status" value="1"/>
</dbReference>
<name>A0A1F2P556_9EURY</name>
<organism evidence="3 4">
    <name type="scientific">Candidatus Syntropharchaeum butanivorans</name>
    <dbReference type="NCBI Taxonomy" id="1839936"/>
    <lineage>
        <taxon>Archaea</taxon>
        <taxon>Methanobacteriati</taxon>
        <taxon>Methanobacteriota</taxon>
        <taxon>Stenosarchaea group</taxon>
        <taxon>Methanomicrobia</taxon>
        <taxon>Methanosarcinales</taxon>
        <taxon>ANME-2 cluster</taxon>
        <taxon>Candidatus Syntropharchaeum</taxon>
    </lineage>
</organism>
<dbReference type="InterPro" id="IPR029000">
    <property type="entry name" value="Cyclophilin-like_dom_sf"/>
</dbReference>
<dbReference type="EMBL" id="DRIE01000136">
    <property type="protein sequence ID" value="HEC57878.1"/>
    <property type="molecule type" value="Genomic_DNA"/>
</dbReference>
<dbReference type="Proteomes" id="UP000185779">
    <property type="component" value="Unassembled WGS sequence"/>
</dbReference>
<dbReference type="AlphaFoldDB" id="A0A1F2P556"/>
<dbReference type="Pfam" id="PF04126">
    <property type="entry name" value="Cyclophil_like"/>
    <property type="match status" value="1"/>
</dbReference>
<dbReference type="InterPro" id="IPR025658">
    <property type="entry name" value="Cyclophilin_TM1367"/>
</dbReference>
<evidence type="ECO:0000313" key="4">
    <source>
        <dbReference type="Proteomes" id="UP000185779"/>
    </source>
</evidence>
<accession>A0A1F2P556</accession>
<protein>
    <recommendedName>
        <fullName evidence="1">Cyclophilin TM1367-like domain-containing protein</fullName>
    </recommendedName>
</protein>
<dbReference type="Proteomes" id="UP000885936">
    <property type="component" value="Unassembled WGS sequence"/>
</dbReference>
<sequence>MYEENEMEIKVEIGGEAFKIALTKEFSPKTVEKIVGSLPIESEVKKWGDEIYFDVPVENHSCFPLTDPESDDSLR</sequence>
<reference evidence="3 4" key="1">
    <citation type="submission" date="2016-05" db="EMBL/GenBank/DDBJ databases">
        <title>Microbial consortia oxidize butane by reversing methanogenesis.</title>
        <authorList>
            <person name="Laso-Perez R."/>
            <person name="Richter M."/>
            <person name="Wegener G."/>
            <person name="Musat F."/>
        </authorList>
    </citation>
    <scope>NUCLEOTIDE SEQUENCE [LARGE SCALE GENOMIC DNA]</scope>
    <source>
        <strain evidence="3">BOX1</strain>
    </source>
</reference>
<evidence type="ECO:0000313" key="2">
    <source>
        <dbReference type="EMBL" id="HEC57878.1"/>
    </source>
</evidence>
<gene>
    <name evidence="2" type="ORF">ENI32_08450</name>
    <name evidence="3" type="ORF">SBU_000836</name>
</gene>
<dbReference type="EMBL" id="LYOR01000003">
    <property type="protein sequence ID" value="OFV66294.1"/>
    <property type="molecule type" value="Genomic_DNA"/>
</dbReference>
<dbReference type="Gene3D" id="2.40.100.20">
    <property type="match status" value="1"/>
</dbReference>
<keyword evidence="4" id="KW-1185">Reference proteome</keyword>